<dbReference type="PROSITE" id="PS00211">
    <property type="entry name" value="ABC_TRANSPORTER_1"/>
    <property type="match status" value="1"/>
</dbReference>
<keyword evidence="5" id="KW-1278">Translocase</keyword>
<dbReference type="FunFam" id="3.40.50.300:FF:000134">
    <property type="entry name" value="Iron-enterobactin ABC transporter ATP-binding protein"/>
    <property type="match status" value="1"/>
</dbReference>
<dbReference type="GO" id="GO:0005524">
    <property type="term" value="F:ATP binding"/>
    <property type="evidence" value="ECO:0007669"/>
    <property type="project" value="UniProtKB-KW"/>
</dbReference>
<dbReference type="CDD" id="cd03214">
    <property type="entry name" value="ABC_Iron-Siderophores_B12_Hemin"/>
    <property type="match status" value="1"/>
</dbReference>
<dbReference type="InterPro" id="IPR017871">
    <property type="entry name" value="ABC_transporter-like_CS"/>
</dbReference>
<dbReference type="RefSeq" id="WP_088917214.1">
    <property type="nucleotide sequence ID" value="NZ_CP018632.1"/>
</dbReference>
<evidence type="ECO:0000256" key="3">
    <source>
        <dbReference type="ARBA" id="ARBA00022741"/>
    </source>
</evidence>
<reference evidence="8 9" key="1">
    <citation type="submission" date="2016-12" db="EMBL/GenBank/DDBJ databases">
        <authorList>
            <person name="Song W.-J."/>
            <person name="Kurnit D.M."/>
        </authorList>
    </citation>
    <scope>NUCLEOTIDE SEQUENCE [LARGE SCALE GENOMIC DNA]</scope>
    <source>
        <strain evidence="8 9">IMCC3135</strain>
    </source>
</reference>
<dbReference type="InterPro" id="IPR003593">
    <property type="entry name" value="AAA+_ATPase"/>
</dbReference>
<dbReference type="AlphaFoldDB" id="A0A2Z2NKI9"/>
<dbReference type="Gene3D" id="3.40.50.300">
    <property type="entry name" value="P-loop containing nucleotide triphosphate hydrolases"/>
    <property type="match status" value="1"/>
</dbReference>
<dbReference type="PANTHER" id="PTHR42794:SF1">
    <property type="entry name" value="HEMIN IMPORT ATP-BINDING PROTEIN HMUV"/>
    <property type="match status" value="1"/>
</dbReference>
<evidence type="ECO:0000256" key="5">
    <source>
        <dbReference type="ARBA" id="ARBA00022967"/>
    </source>
</evidence>
<keyword evidence="3" id="KW-0547">Nucleotide-binding</keyword>
<evidence type="ECO:0000313" key="8">
    <source>
        <dbReference type="EMBL" id="ASJ71826.1"/>
    </source>
</evidence>
<gene>
    <name evidence="8" type="primary">fecE_1</name>
    <name evidence="8" type="ORF">IMCC3135_08640</name>
</gene>
<evidence type="ECO:0000256" key="6">
    <source>
        <dbReference type="ARBA" id="ARBA00037066"/>
    </source>
</evidence>
<protein>
    <submittedName>
        <fullName evidence="8">Fe(3+) dicitrate transport ATP-binding protein FecE</fullName>
    </submittedName>
</protein>
<accession>A0A2Z2NKI9</accession>
<comment type="similarity">
    <text evidence="1">Belongs to the ABC transporter superfamily.</text>
</comment>
<dbReference type="InterPro" id="IPR003439">
    <property type="entry name" value="ABC_transporter-like_ATP-bd"/>
</dbReference>
<evidence type="ECO:0000256" key="4">
    <source>
        <dbReference type="ARBA" id="ARBA00022840"/>
    </source>
</evidence>
<keyword evidence="2" id="KW-0813">Transport</keyword>
<dbReference type="Pfam" id="PF00005">
    <property type="entry name" value="ABC_tran"/>
    <property type="match status" value="1"/>
</dbReference>
<sequence>MKRLEVHSLSVRHEGRTRVDDISLDIAGGTLFGLIGPNGAGKSSLLKAIAQLIPHSGDVVLDSYKLEKVSALWRARRLAYLAQSGEVAWPMNVQDFVMLGRLPHRRDSLSWSRRARQQTAQPNNDDEIVRQALEQTGLWNMSTRYLDQLSGGELARVRLARALAVDAGVLLADEPCASLDPFHQLKVMELLQMQSRQGRVVIVVLHDLTLASRFCDQLLLLHEGQVVANGTPRTVLTPDNLQQVYRVQAIHGEYRDQPYIVPWQSSTPEMPPVITAPASTPDLPKEITFK</sequence>
<keyword evidence="9" id="KW-1185">Reference proteome</keyword>
<dbReference type="Proteomes" id="UP000250079">
    <property type="component" value="Chromosome"/>
</dbReference>
<dbReference type="PROSITE" id="PS50893">
    <property type="entry name" value="ABC_TRANSPORTER_2"/>
    <property type="match status" value="1"/>
</dbReference>
<keyword evidence="4 8" id="KW-0067">ATP-binding</keyword>
<dbReference type="GO" id="GO:0016887">
    <property type="term" value="F:ATP hydrolysis activity"/>
    <property type="evidence" value="ECO:0007669"/>
    <property type="project" value="InterPro"/>
</dbReference>
<organism evidence="8 9">
    <name type="scientific">Granulosicoccus antarcticus IMCC3135</name>
    <dbReference type="NCBI Taxonomy" id="1192854"/>
    <lineage>
        <taxon>Bacteria</taxon>
        <taxon>Pseudomonadati</taxon>
        <taxon>Pseudomonadota</taxon>
        <taxon>Gammaproteobacteria</taxon>
        <taxon>Chromatiales</taxon>
        <taxon>Granulosicoccaceae</taxon>
        <taxon>Granulosicoccus</taxon>
    </lineage>
</organism>
<evidence type="ECO:0000256" key="1">
    <source>
        <dbReference type="ARBA" id="ARBA00005417"/>
    </source>
</evidence>
<dbReference type="InterPro" id="IPR027417">
    <property type="entry name" value="P-loop_NTPase"/>
</dbReference>
<proteinExistence type="inferred from homology"/>
<dbReference type="PANTHER" id="PTHR42794">
    <property type="entry name" value="HEMIN IMPORT ATP-BINDING PROTEIN HMUV"/>
    <property type="match status" value="1"/>
</dbReference>
<dbReference type="SMART" id="SM00382">
    <property type="entry name" value="AAA"/>
    <property type="match status" value="1"/>
</dbReference>
<dbReference type="OrthoDB" id="6461291at2"/>
<feature type="domain" description="ABC transporter" evidence="7">
    <location>
        <begin position="4"/>
        <end position="248"/>
    </location>
</feature>
<name>A0A2Z2NKI9_9GAMM</name>
<comment type="function">
    <text evidence="6">Part of the ABC transporter complex HmuTUV involved in hemin import. Responsible for energy coupling to the transport system.</text>
</comment>
<evidence type="ECO:0000313" key="9">
    <source>
        <dbReference type="Proteomes" id="UP000250079"/>
    </source>
</evidence>
<dbReference type="EMBL" id="CP018632">
    <property type="protein sequence ID" value="ASJ71826.1"/>
    <property type="molecule type" value="Genomic_DNA"/>
</dbReference>
<dbReference type="KEGG" id="gai:IMCC3135_08640"/>
<dbReference type="SUPFAM" id="SSF52540">
    <property type="entry name" value="P-loop containing nucleoside triphosphate hydrolases"/>
    <property type="match status" value="1"/>
</dbReference>
<evidence type="ECO:0000256" key="2">
    <source>
        <dbReference type="ARBA" id="ARBA00022448"/>
    </source>
</evidence>
<evidence type="ECO:0000259" key="7">
    <source>
        <dbReference type="PROSITE" id="PS50893"/>
    </source>
</evidence>